<comment type="caution">
    <text evidence="1">The sequence shown here is derived from an EMBL/GenBank/DDBJ whole genome shotgun (WGS) entry which is preliminary data.</text>
</comment>
<dbReference type="SUPFAM" id="SSF53850">
    <property type="entry name" value="Periplasmic binding protein-like II"/>
    <property type="match status" value="1"/>
</dbReference>
<organism evidence="1 2">
    <name type="scientific">Chitinimonas lacunae</name>
    <dbReference type="NCBI Taxonomy" id="1963018"/>
    <lineage>
        <taxon>Bacteria</taxon>
        <taxon>Pseudomonadati</taxon>
        <taxon>Pseudomonadota</taxon>
        <taxon>Betaproteobacteria</taxon>
        <taxon>Neisseriales</taxon>
        <taxon>Chitinibacteraceae</taxon>
        <taxon>Chitinimonas</taxon>
    </lineage>
</organism>
<dbReference type="Proteomes" id="UP001595791">
    <property type="component" value="Unassembled WGS sequence"/>
</dbReference>
<dbReference type="EMBL" id="JBHSBU010000001">
    <property type="protein sequence ID" value="MFC4159270.1"/>
    <property type="molecule type" value="Genomic_DNA"/>
</dbReference>
<sequence length="206" mass="23843">MPRHKRQYLALEQGKVSLLWLLPSRERDQRHARVNEPLTFGLIGQRVLLIPPGNAPIYAKVQTLDDFRALGVVAGLGAGWVDTRIWQANHLPFNEHPGDWTQIYRLVASRQRGIDYFPRGAVEVLGEAHRHPELEIEPHLLLDYHTDFYFYLHRNQAPLKPVLEAALAQARRSGLMQQLFNKYHQDIANRLHLSKRRVIDLTFAPD</sequence>
<gene>
    <name evidence="1" type="ORF">ACFOW7_07865</name>
</gene>
<dbReference type="RefSeq" id="WP_378162852.1">
    <property type="nucleotide sequence ID" value="NZ_JBHSBU010000001.1"/>
</dbReference>
<keyword evidence="2" id="KW-1185">Reference proteome</keyword>
<reference evidence="2" key="1">
    <citation type="journal article" date="2019" name="Int. J. Syst. Evol. Microbiol.">
        <title>The Global Catalogue of Microorganisms (GCM) 10K type strain sequencing project: providing services to taxonomists for standard genome sequencing and annotation.</title>
        <authorList>
            <consortium name="The Broad Institute Genomics Platform"/>
            <consortium name="The Broad Institute Genome Sequencing Center for Infectious Disease"/>
            <person name="Wu L."/>
            <person name="Ma J."/>
        </authorList>
    </citation>
    <scope>NUCLEOTIDE SEQUENCE [LARGE SCALE GENOMIC DNA]</scope>
    <source>
        <strain evidence="2">LMG 29894</strain>
    </source>
</reference>
<evidence type="ECO:0008006" key="3">
    <source>
        <dbReference type="Google" id="ProtNLM"/>
    </source>
</evidence>
<proteinExistence type="predicted"/>
<protein>
    <recommendedName>
        <fullName evidence="3">Transporter substrate-binding domain-containing protein</fullName>
    </recommendedName>
</protein>
<evidence type="ECO:0000313" key="1">
    <source>
        <dbReference type="EMBL" id="MFC4159270.1"/>
    </source>
</evidence>
<name>A0ABV8MPU1_9NEIS</name>
<evidence type="ECO:0000313" key="2">
    <source>
        <dbReference type="Proteomes" id="UP001595791"/>
    </source>
</evidence>
<accession>A0ABV8MPU1</accession>